<comment type="caution">
    <text evidence="1">The sequence shown here is derived from an EMBL/GenBank/DDBJ whole genome shotgun (WGS) entry which is preliminary data.</text>
</comment>
<dbReference type="Proteomes" id="UP000641454">
    <property type="component" value="Unassembled WGS sequence"/>
</dbReference>
<gene>
    <name evidence="1" type="ORF">H8R25_06065</name>
</gene>
<dbReference type="AlphaFoldDB" id="A0A923SF20"/>
<name>A0A923SF20_9FLAO</name>
<proteinExistence type="predicted"/>
<evidence type="ECO:0000313" key="1">
    <source>
        <dbReference type="EMBL" id="MBC5844000.1"/>
    </source>
</evidence>
<organism evidence="1 2">
    <name type="scientific">Flavobacterium muglaense</name>
    <dbReference type="NCBI Taxonomy" id="2764716"/>
    <lineage>
        <taxon>Bacteria</taxon>
        <taxon>Pseudomonadati</taxon>
        <taxon>Bacteroidota</taxon>
        <taxon>Flavobacteriia</taxon>
        <taxon>Flavobacteriales</taxon>
        <taxon>Flavobacteriaceae</taxon>
        <taxon>Flavobacterium</taxon>
    </lineage>
</organism>
<reference evidence="1 2" key="1">
    <citation type="submission" date="2020-08" db="EMBL/GenBank/DDBJ databases">
        <title>Description of novel Flavobacterium F-392 isolate.</title>
        <authorList>
            <person name="Saticioglu I.B."/>
            <person name="Duman M."/>
            <person name="Altun S."/>
        </authorList>
    </citation>
    <scope>NUCLEOTIDE SEQUENCE [LARGE SCALE GENOMIC DNA]</scope>
    <source>
        <strain evidence="1 2">F-392</strain>
    </source>
</reference>
<dbReference type="EMBL" id="JACRUL010000009">
    <property type="protein sequence ID" value="MBC5844000.1"/>
    <property type="molecule type" value="Genomic_DNA"/>
</dbReference>
<dbReference type="RefSeq" id="WP_187017667.1">
    <property type="nucleotide sequence ID" value="NZ_JACRUK010000009.1"/>
</dbReference>
<accession>A0A923SF20</accession>
<protein>
    <submittedName>
        <fullName evidence="1">Uncharacterized protein</fullName>
    </submittedName>
</protein>
<sequence>METDNLELHKFLPTGQWEGFYCYNDSPAQHRMRTNLTFRNNKVAGTGIDDIDPFKWIGTYDLDNFKISKTKIYATHEIAYSGDIDENGIWGIWNNAEDLSRLSPEIREIIATVFKDKLKGGFHIWPVKKAEAHEQLYKEEAVESSAILEKIYIEHFS</sequence>
<evidence type="ECO:0000313" key="2">
    <source>
        <dbReference type="Proteomes" id="UP000641454"/>
    </source>
</evidence>
<keyword evidence="2" id="KW-1185">Reference proteome</keyword>